<dbReference type="EMBL" id="JACHFQ010000009">
    <property type="protein sequence ID" value="MBB5227207.1"/>
    <property type="molecule type" value="Genomic_DNA"/>
</dbReference>
<gene>
    <name evidence="1" type="ORF">HNP76_002605</name>
</gene>
<sequence>MVNGISLNASNFNYSGVVSTGGQGKLYVPVAQQNVIYAHFDHVTGVAAKPNQQGVSISKIQILNSLLNQLISMKNQPKINVAPENMDDSQLDALIQSTQSKIQTNIQVAQATGYGLAGVAPQTGAVFSLDA</sequence>
<evidence type="ECO:0000313" key="1">
    <source>
        <dbReference type="EMBL" id="MBB5227207.1"/>
    </source>
</evidence>
<dbReference type="Proteomes" id="UP000518887">
    <property type="component" value="Unassembled WGS sequence"/>
</dbReference>
<protein>
    <submittedName>
        <fullName evidence="1">Uncharacterized protein</fullName>
    </submittedName>
</protein>
<accession>A0A7W8LN71</accession>
<dbReference type="AlphaFoldDB" id="A0A7W8LN71"/>
<reference evidence="1 2" key="1">
    <citation type="submission" date="2020-08" db="EMBL/GenBank/DDBJ databases">
        <title>Genomic Encyclopedia of Type Strains, Phase IV (KMG-IV): sequencing the most valuable type-strain genomes for metagenomic binning, comparative biology and taxonomic classification.</title>
        <authorList>
            <person name="Goeker M."/>
        </authorList>
    </citation>
    <scope>NUCLEOTIDE SEQUENCE [LARGE SCALE GENOMIC DNA]</scope>
    <source>
        <strain evidence="1 2">DSM 103462</strain>
    </source>
</reference>
<evidence type="ECO:0000313" key="2">
    <source>
        <dbReference type="Proteomes" id="UP000518887"/>
    </source>
</evidence>
<keyword evidence="2" id="KW-1185">Reference proteome</keyword>
<dbReference type="RefSeq" id="WP_184661220.1">
    <property type="nucleotide sequence ID" value="NZ_CP031518.1"/>
</dbReference>
<comment type="caution">
    <text evidence="1">The sequence shown here is derived from an EMBL/GenBank/DDBJ whole genome shotgun (WGS) entry which is preliminary data.</text>
</comment>
<organism evidence="1 2">
    <name type="scientific">Treponema ruminis</name>
    <dbReference type="NCBI Taxonomy" id="744515"/>
    <lineage>
        <taxon>Bacteria</taxon>
        <taxon>Pseudomonadati</taxon>
        <taxon>Spirochaetota</taxon>
        <taxon>Spirochaetia</taxon>
        <taxon>Spirochaetales</taxon>
        <taxon>Treponemataceae</taxon>
        <taxon>Treponema</taxon>
    </lineage>
</organism>
<proteinExistence type="predicted"/>
<name>A0A7W8LN71_9SPIR</name>